<organism evidence="1 2">
    <name type="scientific">Eretmocerus hayati</name>
    <dbReference type="NCBI Taxonomy" id="131215"/>
    <lineage>
        <taxon>Eukaryota</taxon>
        <taxon>Metazoa</taxon>
        <taxon>Ecdysozoa</taxon>
        <taxon>Arthropoda</taxon>
        <taxon>Hexapoda</taxon>
        <taxon>Insecta</taxon>
        <taxon>Pterygota</taxon>
        <taxon>Neoptera</taxon>
        <taxon>Endopterygota</taxon>
        <taxon>Hymenoptera</taxon>
        <taxon>Apocrita</taxon>
        <taxon>Proctotrupomorpha</taxon>
        <taxon>Chalcidoidea</taxon>
        <taxon>Aphelinidae</taxon>
        <taxon>Aphelininae</taxon>
        <taxon>Eretmocerus</taxon>
    </lineage>
</organism>
<accession>A0ACC2NEZ8</accession>
<protein>
    <submittedName>
        <fullName evidence="1">Uncharacterized protein</fullName>
    </submittedName>
</protein>
<keyword evidence="2" id="KW-1185">Reference proteome</keyword>
<sequence>MFQLVALSACCVLAQYSEEGGGGVPVKKPTQILSRRLIKTQRISTTLPVTAQPLPQSQQFFNGGAGHQRFRRPQAVSRTRPASEPIPQIPVFTHGIKSGRPSQSLPQAPPTPAALSGLELQSDDASTASQQQQQPHIVYPQPTTPSQHFSNEFKPVTEESDKDEDAARVIASGGISSGSSNLLTPSSTPAGITASSFLPTVSAYQPEPRQHHYQIQQQQIQPQLLDRNNNEYELNEARPPVKQRPQIAPKKSKPQADYYDSTRPKKPVAQVVRRYREETADGSIIWGFENDDGSFKEEMIGIDCITRGKYGYVDPDGVRREYTYETGIKCNEEAQKGQDQDILNTFVDYQENKLVLPSGKTIDLSSMGKKQHRRPQPVYRN</sequence>
<reference evidence="1" key="1">
    <citation type="submission" date="2023-04" db="EMBL/GenBank/DDBJ databases">
        <title>A chromosome-level genome assembly of the parasitoid wasp Eretmocerus hayati.</title>
        <authorList>
            <person name="Zhong Y."/>
            <person name="Liu S."/>
            <person name="Liu Y."/>
        </authorList>
    </citation>
    <scope>NUCLEOTIDE SEQUENCE</scope>
    <source>
        <strain evidence="1">ZJU_SS_LIU_2023</strain>
    </source>
</reference>
<comment type="caution">
    <text evidence="1">The sequence shown here is derived from an EMBL/GenBank/DDBJ whole genome shotgun (WGS) entry which is preliminary data.</text>
</comment>
<dbReference type="Proteomes" id="UP001239111">
    <property type="component" value="Chromosome 3"/>
</dbReference>
<evidence type="ECO:0000313" key="2">
    <source>
        <dbReference type="Proteomes" id="UP001239111"/>
    </source>
</evidence>
<evidence type="ECO:0000313" key="1">
    <source>
        <dbReference type="EMBL" id="KAJ8669728.1"/>
    </source>
</evidence>
<proteinExistence type="predicted"/>
<name>A0ACC2NEZ8_9HYME</name>
<gene>
    <name evidence="1" type="ORF">QAD02_000987</name>
</gene>
<dbReference type="EMBL" id="CM056743">
    <property type="protein sequence ID" value="KAJ8669728.1"/>
    <property type="molecule type" value="Genomic_DNA"/>
</dbReference>